<feature type="domain" description="NB-ARC" evidence="2">
    <location>
        <begin position="87"/>
        <end position="247"/>
    </location>
</feature>
<dbReference type="PANTHER" id="PTHR36766:SF30">
    <property type="entry name" value="TIR-NBS TYPE DISEASE RESISTANCE PROTEIN-RELATED"/>
    <property type="match status" value="1"/>
</dbReference>
<feature type="region of interest" description="Disordered" evidence="1">
    <location>
        <begin position="13"/>
        <end position="32"/>
    </location>
</feature>
<dbReference type="InterPro" id="IPR027417">
    <property type="entry name" value="P-loop_NTPase"/>
</dbReference>
<accession>A0A8J7FEK9</accession>
<evidence type="ECO:0000259" key="2">
    <source>
        <dbReference type="Pfam" id="PF00931"/>
    </source>
</evidence>
<dbReference type="GO" id="GO:0043531">
    <property type="term" value="F:ADP binding"/>
    <property type="evidence" value="ECO:0007669"/>
    <property type="project" value="InterPro"/>
</dbReference>
<organism evidence="3 4">
    <name type="scientific">Plectonema cf. radiosum LEGE 06105</name>
    <dbReference type="NCBI Taxonomy" id="945769"/>
    <lineage>
        <taxon>Bacteria</taxon>
        <taxon>Bacillati</taxon>
        <taxon>Cyanobacteriota</taxon>
        <taxon>Cyanophyceae</taxon>
        <taxon>Oscillatoriophycideae</taxon>
        <taxon>Oscillatoriales</taxon>
        <taxon>Microcoleaceae</taxon>
        <taxon>Plectonema</taxon>
    </lineage>
</organism>
<evidence type="ECO:0000313" key="3">
    <source>
        <dbReference type="EMBL" id="MBE9215048.1"/>
    </source>
</evidence>
<proteinExistence type="predicted"/>
<evidence type="ECO:0000313" key="4">
    <source>
        <dbReference type="Proteomes" id="UP000620559"/>
    </source>
</evidence>
<keyword evidence="4" id="KW-1185">Reference proteome</keyword>
<name>A0A8J7FEK9_9CYAN</name>
<protein>
    <recommendedName>
        <fullName evidence="2">NB-ARC domain-containing protein</fullName>
    </recommendedName>
</protein>
<dbReference type="EMBL" id="JADEWL010000083">
    <property type="protein sequence ID" value="MBE9215048.1"/>
    <property type="molecule type" value="Genomic_DNA"/>
</dbReference>
<dbReference type="Gene3D" id="3.40.50.300">
    <property type="entry name" value="P-loop containing nucleotide triphosphate hydrolases"/>
    <property type="match status" value="1"/>
</dbReference>
<dbReference type="Pfam" id="PF00931">
    <property type="entry name" value="NB-ARC"/>
    <property type="match status" value="1"/>
</dbReference>
<comment type="caution">
    <text evidence="3">The sequence shown here is derived from an EMBL/GenBank/DDBJ whole genome shotgun (WGS) entry which is preliminary data.</text>
</comment>
<dbReference type="PRINTS" id="PR00364">
    <property type="entry name" value="DISEASERSIST"/>
</dbReference>
<dbReference type="InterPro" id="IPR002182">
    <property type="entry name" value="NB-ARC"/>
</dbReference>
<dbReference type="AlphaFoldDB" id="A0A8J7FEK9"/>
<dbReference type="Proteomes" id="UP000620559">
    <property type="component" value="Unassembled WGS sequence"/>
</dbReference>
<gene>
    <name evidence="3" type="ORF">IQ247_20670</name>
</gene>
<dbReference type="SUPFAM" id="SSF52540">
    <property type="entry name" value="P-loop containing nucleoside triphosphate hydrolases"/>
    <property type="match status" value="1"/>
</dbReference>
<dbReference type="PANTHER" id="PTHR36766">
    <property type="entry name" value="PLANT BROAD-SPECTRUM MILDEW RESISTANCE PROTEIN RPW8"/>
    <property type="match status" value="1"/>
</dbReference>
<reference evidence="3" key="1">
    <citation type="submission" date="2020-10" db="EMBL/GenBank/DDBJ databases">
        <authorList>
            <person name="Castelo-Branco R."/>
            <person name="Eusebio N."/>
            <person name="Adriana R."/>
            <person name="Vieira A."/>
            <person name="Brugerolle De Fraissinette N."/>
            <person name="Rezende De Castro R."/>
            <person name="Schneider M.P."/>
            <person name="Vasconcelos V."/>
            <person name="Leao P.N."/>
        </authorList>
    </citation>
    <scope>NUCLEOTIDE SEQUENCE</scope>
    <source>
        <strain evidence="3">LEGE 06105</strain>
    </source>
</reference>
<sequence>MKNVAIISYNSVKSGNNVRPDENSRKPQQTNQSIIDDAQVGRDVNIETVNQSITINNSSNANTLRLKVFQAPPTPEYYVDRPEISRDLKQRLLADGGTLVISAIHGLGSVGKSTLAAALAHDADIQKHFCDGILWATLSQEPDVLSLLGGWVQGLGDYNYRATSIEATSAHLNTLLFDKAVLLVVDDAWIDEILGWEPVQAFKVGGDRTRMLVTTRDASIANFLGANTFSLDVMTETQALKLLTKKLDKQGKQLQEDEIKSAQALAKAVGYLPLALELAAAQVASGTSWQILIQDIRHLRKQPKSYHKCLLDCDRPIAKIANLYTRIGIRYGSY</sequence>
<evidence type="ECO:0000256" key="1">
    <source>
        <dbReference type="SAM" id="MobiDB-lite"/>
    </source>
</evidence>